<organism evidence="6 7">
    <name type="scientific">Methylophilus medardicus</name>
    <dbReference type="NCBI Taxonomy" id="2588534"/>
    <lineage>
        <taxon>Bacteria</taxon>
        <taxon>Pseudomonadati</taxon>
        <taxon>Pseudomonadota</taxon>
        <taxon>Betaproteobacteria</taxon>
        <taxon>Nitrosomonadales</taxon>
        <taxon>Methylophilaceae</taxon>
        <taxon>Methylophilus</taxon>
    </lineage>
</organism>
<evidence type="ECO:0000313" key="6">
    <source>
        <dbReference type="EMBL" id="QDC45181.1"/>
    </source>
</evidence>
<dbReference type="PANTHER" id="PTHR19288">
    <property type="entry name" value="4-NITROPHENYLPHOSPHATASE-RELATED"/>
    <property type="match status" value="1"/>
</dbReference>
<dbReference type="InterPro" id="IPR006439">
    <property type="entry name" value="HAD-SF_hydro_IA"/>
</dbReference>
<dbReference type="GO" id="GO:0046872">
    <property type="term" value="F:metal ion binding"/>
    <property type="evidence" value="ECO:0007669"/>
    <property type="project" value="UniProtKB-KW"/>
</dbReference>
<dbReference type="OrthoDB" id="148966at2"/>
<dbReference type="RefSeq" id="WP_140004505.1">
    <property type="nucleotide sequence ID" value="NZ_CP040946.1"/>
</dbReference>
<dbReference type="GO" id="GO:0005737">
    <property type="term" value="C:cytoplasm"/>
    <property type="evidence" value="ECO:0007669"/>
    <property type="project" value="TreeGrafter"/>
</dbReference>
<dbReference type="InterPro" id="IPR023214">
    <property type="entry name" value="HAD_sf"/>
</dbReference>
<gene>
    <name evidence="6" type="ORF">FIU01_12065</name>
</gene>
<dbReference type="InterPro" id="IPR036412">
    <property type="entry name" value="HAD-like_sf"/>
</dbReference>
<dbReference type="AlphaFoldDB" id="A0A5B8CV44"/>
<dbReference type="GO" id="GO:0016791">
    <property type="term" value="F:phosphatase activity"/>
    <property type="evidence" value="ECO:0007669"/>
    <property type="project" value="InterPro"/>
</dbReference>
<keyword evidence="3" id="KW-0479">Metal-binding</keyword>
<dbReference type="InterPro" id="IPR006357">
    <property type="entry name" value="HAD-SF_hydro_IIA"/>
</dbReference>
<keyword evidence="4" id="KW-0460">Magnesium</keyword>
<dbReference type="InterPro" id="IPR006355">
    <property type="entry name" value="LHPP/HDHD2"/>
</dbReference>
<evidence type="ECO:0000256" key="5">
    <source>
        <dbReference type="ARBA" id="ARBA00039666"/>
    </source>
</evidence>
<dbReference type="KEGG" id="mmec:FIU01_12065"/>
<reference evidence="7" key="1">
    <citation type="journal article" date="2019" name="ISME J.">
        <title>Evolution in action: habitat transition from sediment to the pelagial leads to genome streamlining in Methylophilaceae.</title>
        <authorList>
            <person name="Salcher M."/>
            <person name="Schaefle D."/>
            <person name="Kaspar M."/>
            <person name="Neuenschwander S.M."/>
            <person name="Ghai R."/>
        </authorList>
    </citation>
    <scope>NUCLEOTIDE SEQUENCE [LARGE SCALE GENOMIC DNA]</scope>
    <source>
        <strain evidence="7">MMS-M-51</strain>
    </source>
</reference>
<dbReference type="PANTHER" id="PTHR19288:SF46">
    <property type="entry name" value="HALOACID DEHALOGENASE-LIKE HYDROLASE DOMAIN-CONTAINING PROTEIN 2"/>
    <property type="match status" value="1"/>
</dbReference>
<evidence type="ECO:0000256" key="1">
    <source>
        <dbReference type="ARBA" id="ARBA00001946"/>
    </source>
</evidence>
<protein>
    <recommendedName>
        <fullName evidence="5">Haloacid dehalogenase-like hydrolase domain-containing protein 2</fullName>
    </recommendedName>
</protein>
<dbReference type="Pfam" id="PF13242">
    <property type="entry name" value="Hydrolase_like"/>
    <property type="match status" value="1"/>
</dbReference>
<dbReference type="PRINTS" id="PR00413">
    <property type="entry name" value="HADHALOGNASE"/>
</dbReference>
<dbReference type="SUPFAM" id="SSF56784">
    <property type="entry name" value="HAD-like"/>
    <property type="match status" value="1"/>
</dbReference>
<dbReference type="Pfam" id="PF13344">
    <property type="entry name" value="Hydrolase_6"/>
    <property type="match status" value="1"/>
</dbReference>
<comment type="similarity">
    <text evidence="2">Belongs to the HAD-like hydrolase superfamily.</text>
</comment>
<comment type="cofactor">
    <cofactor evidence="1">
        <name>Mg(2+)</name>
        <dbReference type="ChEBI" id="CHEBI:18420"/>
    </cofactor>
</comment>
<keyword evidence="7" id="KW-1185">Reference proteome</keyword>
<dbReference type="NCBIfam" id="TIGR01458">
    <property type="entry name" value="HAD-SF-IIA-hyp3"/>
    <property type="match status" value="1"/>
</dbReference>
<name>A0A5B8CV44_9PROT</name>
<sequence>MRAIPNIKAVLFDLDGVLYIGDQIIPGALEAVAQLRAAGMAVRFVTNTSTLSLHALQAKLNALGFNVVPEEIMSAPQATIQYLKSKPNPVCKLLLAEDVKKDFACFDQSDTAANYVVIGDIGDAWSYTLLNAVFHCLVNGAQLIAIHKNRFWQTDSGLQMDIGAFVTGLEYASNTKAMLMGKPSAHFFHLAVDALQLTPAEVLMIGDDIDADVGGAQAAGLHGVLVKTGKFRETYTRLSAVEPDAIIASVADLPALLGCLSTANY</sequence>
<dbReference type="Proteomes" id="UP000311008">
    <property type="component" value="Chromosome"/>
</dbReference>
<evidence type="ECO:0000256" key="4">
    <source>
        <dbReference type="ARBA" id="ARBA00022842"/>
    </source>
</evidence>
<dbReference type="EMBL" id="CP040946">
    <property type="protein sequence ID" value="QDC45181.1"/>
    <property type="molecule type" value="Genomic_DNA"/>
</dbReference>
<accession>A0A5B8CV44</accession>
<evidence type="ECO:0000313" key="7">
    <source>
        <dbReference type="Proteomes" id="UP000311008"/>
    </source>
</evidence>
<keyword evidence="6" id="KW-0378">Hydrolase</keyword>
<evidence type="ECO:0000256" key="2">
    <source>
        <dbReference type="ARBA" id="ARBA00007958"/>
    </source>
</evidence>
<evidence type="ECO:0000256" key="3">
    <source>
        <dbReference type="ARBA" id="ARBA00022723"/>
    </source>
</evidence>
<dbReference type="NCBIfam" id="TIGR01460">
    <property type="entry name" value="HAD-SF-IIA"/>
    <property type="match status" value="1"/>
</dbReference>
<dbReference type="Gene3D" id="3.40.50.1000">
    <property type="entry name" value="HAD superfamily/HAD-like"/>
    <property type="match status" value="2"/>
</dbReference>
<proteinExistence type="inferred from homology"/>